<dbReference type="NCBIfam" id="TIGR02980">
    <property type="entry name" value="SigBFG"/>
    <property type="match status" value="1"/>
</dbReference>
<dbReference type="InterPro" id="IPR013324">
    <property type="entry name" value="RNA_pol_sigma_r3/r4-like"/>
</dbReference>
<reference evidence="9 10" key="1">
    <citation type="submission" date="2022-03" db="EMBL/GenBank/DDBJ databases">
        <title>Pseudonocardia alaer sp. nov., a novel actinomycete isolated from reed forest soil.</title>
        <authorList>
            <person name="Wang L."/>
        </authorList>
    </citation>
    <scope>NUCLEOTIDE SEQUENCE [LARGE SCALE GENOMIC DNA]</scope>
    <source>
        <strain evidence="9 10">Y-16303</strain>
    </source>
</reference>
<dbReference type="EMBL" id="JAKXMK010000041">
    <property type="protein sequence ID" value="MCH6171320.1"/>
    <property type="molecule type" value="Genomic_DNA"/>
</dbReference>
<evidence type="ECO:0000256" key="3">
    <source>
        <dbReference type="ARBA" id="ARBA00023125"/>
    </source>
</evidence>
<keyword evidence="1" id="KW-0805">Transcription regulation</keyword>
<keyword evidence="4" id="KW-0804">Transcription</keyword>
<dbReference type="InterPro" id="IPR000943">
    <property type="entry name" value="RNA_pol_sigma70"/>
</dbReference>
<organism evidence="9 10">
    <name type="scientific">Pseudonocardia alaniniphila</name>
    <dbReference type="NCBI Taxonomy" id="75291"/>
    <lineage>
        <taxon>Bacteria</taxon>
        <taxon>Bacillati</taxon>
        <taxon>Actinomycetota</taxon>
        <taxon>Actinomycetes</taxon>
        <taxon>Pseudonocardiales</taxon>
        <taxon>Pseudonocardiaceae</taxon>
        <taxon>Pseudonocardia</taxon>
    </lineage>
</organism>
<evidence type="ECO:0000259" key="6">
    <source>
        <dbReference type="Pfam" id="PF04539"/>
    </source>
</evidence>
<dbReference type="Pfam" id="PF04539">
    <property type="entry name" value="Sigma70_r3"/>
    <property type="match status" value="1"/>
</dbReference>
<dbReference type="Proteomes" id="UP001299970">
    <property type="component" value="Unassembled WGS sequence"/>
</dbReference>
<dbReference type="SUPFAM" id="SSF88946">
    <property type="entry name" value="Sigma2 domain of RNA polymerase sigma factors"/>
    <property type="match status" value="1"/>
</dbReference>
<feature type="domain" description="RNA polymerase sigma-70 region 2" evidence="7">
    <location>
        <begin position="47"/>
        <end position="115"/>
    </location>
</feature>
<evidence type="ECO:0000256" key="1">
    <source>
        <dbReference type="ARBA" id="ARBA00023015"/>
    </source>
</evidence>
<dbReference type="Gene3D" id="1.20.120.1810">
    <property type="match status" value="1"/>
</dbReference>
<dbReference type="NCBIfam" id="TIGR02937">
    <property type="entry name" value="sigma70-ECF"/>
    <property type="match status" value="1"/>
</dbReference>
<name>A0ABS9TRY5_9PSEU</name>
<protein>
    <submittedName>
        <fullName evidence="9">SigB/SigF/SigG family RNA polymerase sigma factor</fullName>
    </submittedName>
</protein>
<dbReference type="InterPro" id="IPR014284">
    <property type="entry name" value="RNA_pol_sigma-70_dom"/>
</dbReference>
<dbReference type="PRINTS" id="PR00046">
    <property type="entry name" value="SIGMA70FCT"/>
</dbReference>
<keyword evidence="2" id="KW-0731">Sigma factor</keyword>
<accession>A0ABS9TRY5</accession>
<evidence type="ECO:0000259" key="7">
    <source>
        <dbReference type="Pfam" id="PF04542"/>
    </source>
</evidence>
<dbReference type="InterPro" id="IPR007627">
    <property type="entry name" value="RNA_pol_sigma70_r2"/>
</dbReference>
<evidence type="ECO:0000256" key="2">
    <source>
        <dbReference type="ARBA" id="ARBA00023082"/>
    </source>
</evidence>
<feature type="domain" description="RNA polymerase sigma-70 region 3" evidence="6">
    <location>
        <begin position="128"/>
        <end position="196"/>
    </location>
</feature>
<dbReference type="SUPFAM" id="SSF88659">
    <property type="entry name" value="Sigma3 and sigma4 domains of RNA polymerase sigma factors"/>
    <property type="match status" value="2"/>
</dbReference>
<gene>
    <name evidence="9" type="ORF">MMF94_36985</name>
</gene>
<dbReference type="InterPro" id="IPR007630">
    <property type="entry name" value="RNA_pol_sigma70_r4"/>
</dbReference>
<dbReference type="Gene3D" id="1.20.140.160">
    <property type="match status" value="1"/>
</dbReference>
<dbReference type="InterPro" id="IPR007624">
    <property type="entry name" value="RNA_pol_sigma70_r3"/>
</dbReference>
<dbReference type="PANTHER" id="PTHR30385">
    <property type="entry name" value="SIGMA FACTOR F FLAGELLAR"/>
    <property type="match status" value="1"/>
</dbReference>
<dbReference type="Pfam" id="PF04542">
    <property type="entry name" value="Sigma70_r2"/>
    <property type="match status" value="1"/>
</dbReference>
<evidence type="ECO:0000313" key="9">
    <source>
        <dbReference type="EMBL" id="MCH6171320.1"/>
    </source>
</evidence>
<dbReference type="PANTHER" id="PTHR30385:SF4">
    <property type="entry name" value="RNA POLYMERASE SIGMA-E FACTOR"/>
    <property type="match status" value="1"/>
</dbReference>
<evidence type="ECO:0000259" key="8">
    <source>
        <dbReference type="Pfam" id="PF04545"/>
    </source>
</evidence>
<evidence type="ECO:0000256" key="5">
    <source>
        <dbReference type="SAM" id="MobiDB-lite"/>
    </source>
</evidence>
<feature type="region of interest" description="Disordered" evidence="5">
    <location>
        <begin position="170"/>
        <end position="194"/>
    </location>
</feature>
<feature type="domain" description="RNA polymerase sigma-70 region 4" evidence="8">
    <location>
        <begin position="218"/>
        <end position="264"/>
    </location>
</feature>
<sequence length="270" mass="30419">MSQPRVVGGEAGGTERRDDYAHLAPLFAERVRLPADHPRQQVLRDELIKGFLPVAQRVARKHRYRGENLDDLEQVATIGLINAVDRFEPARGVDFLSFAIPTINGEVQRHYRDRTSAIRVPRPIRELQVRVYRAADELSQRMGRAATPSELARHLDVDLDSVIEALQAAYESRPSSLDEPQRKDDAGFGEGSVADTLGVTDPELDLVENRESLAPLVKALPERERKIVLLRFYGNMTQTEIAKRTGISQMHVSRLLSMTLAQLRRQLTAE</sequence>
<dbReference type="InterPro" id="IPR014322">
    <property type="entry name" value="RNA_pol_sigma-B/F/G"/>
</dbReference>
<comment type="caution">
    <text evidence="9">The sequence shown here is derived from an EMBL/GenBank/DDBJ whole genome shotgun (WGS) entry which is preliminary data.</text>
</comment>
<dbReference type="Pfam" id="PF04545">
    <property type="entry name" value="Sigma70_r4"/>
    <property type="match status" value="1"/>
</dbReference>
<keyword evidence="3" id="KW-0238">DNA-binding</keyword>
<evidence type="ECO:0000256" key="4">
    <source>
        <dbReference type="ARBA" id="ARBA00023163"/>
    </source>
</evidence>
<proteinExistence type="predicted"/>
<dbReference type="CDD" id="cd06171">
    <property type="entry name" value="Sigma70_r4"/>
    <property type="match status" value="1"/>
</dbReference>
<evidence type="ECO:0000313" key="10">
    <source>
        <dbReference type="Proteomes" id="UP001299970"/>
    </source>
</evidence>
<dbReference type="InterPro" id="IPR013325">
    <property type="entry name" value="RNA_pol_sigma_r2"/>
</dbReference>
<keyword evidence="10" id="KW-1185">Reference proteome</keyword>